<feature type="non-terminal residue" evidence="2">
    <location>
        <position position="70"/>
    </location>
</feature>
<feature type="region of interest" description="Disordered" evidence="1">
    <location>
        <begin position="1"/>
        <end position="27"/>
    </location>
</feature>
<reference evidence="2 3" key="1">
    <citation type="journal article" date="2013" name="BMC Genomics">
        <title>The miniature genome of a carnivorous plant Genlisea aurea contains a low number of genes and short non-coding sequences.</title>
        <authorList>
            <person name="Leushkin E.V."/>
            <person name="Sutormin R.A."/>
            <person name="Nabieva E.R."/>
            <person name="Penin A.A."/>
            <person name="Kondrashov A.S."/>
            <person name="Logacheva M.D."/>
        </authorList>
    </citation>
    <scope>NUCLEOTIDE SEQUENCE [LARGE SCALE GENOMIC DNA]</scope>
</reference>
<accession>S8CXF5</accession>
<name>S8CXF5_9LAMI</name>
<feature type="compositionally biased region" description="Basic residues" evidence="1">
    <location>
        <begin position="1"/>
        <end position="12"/>
    </location>
</feature>
<dbReference type="Proteomes" id="UP000015453">
    <property type="component" value="Unassembled WGS sequence"/>
</dbReference>
<keyword evidence="3" id="KW-1185">Reference proteome</keyword>
<proteinExistence type="predicted"/>
<sequence>GGKIVTNRRKQRLNATPYDRPPSALPEKSPNWLTGIVVPRARALASNAGKILASILFDSDSSSSEDGYDS</sequence>
<feature type="non-terminal residue" evidence="2">
    <location>
        <position position="1"/>
    </location>
</feature>
<organism evidence="2 3">
    <name type="scientific">Genlisea aurea</name>
    <dbReference type="NCBI Taxonomy" id="192259"/>
    <lineage>
        <taxon>Eukaryota</taxon>
        <taxon>Viridiplantae</taxon>
        <taxon>Streptophyta</taxon>
        <taxon>Embryophyta</taxon>
        <taxon>Tracheophyta</taxon>
        <taxon>Spermatophyta</taxon>
        <taxon>Magnoliopsida</taxon>
        <taxon>eudicotyledons</taxon>
        <taxon>Gunneridae</taxon>
        <taxon>Pentapetalae</taxon>
        <taxon>asterids</taxon>
        <taxon>lamiids</taxon>
        <taxon>Lamiales</taxon>
        <taxon>Lentibulariaceae</taxon>
        <taxon>Genlisea</taxon>
    </lineage>
</organism>
<comment type="caution">
    <text evidence="2">The sequence shown here is derived from an EMBL/GenBank/DDBJ whole genome shotgun (WGS) entry which is preliminary data.</text>
</comment>
<gene>
    <name evidence="2" type="ORF">M569_02616</name>
</gene>
<protein>
    <submittedName>
        <fullName evidence="2">Uncharacterized protein</fullName>
    </submittedName>
</protein>
<evidence type="ECO:0000256" key="1">
    <source>
        <dbReference type="SAM" id="MobiDB-lite"/>
    </source>
</evidence>
<dbReference type="EMBL" id="AUSU01000952">
    <property type="protein sequence ID" value="EPS72144.1"/>
    <property type="molecule type" value="Genomic_DNA"/>
</dbReference>
<dbReference type="OrthoDB" id="666185at2759"/>
<dbReference type="AlphaFoldDB" id="S8CXF5"/>
<evidence type="ECO:0000313" key="2">
    <source>
        <dbReference type="EMBL" id="EPS72144.1"/>
    </source>
</evidence>
<evidence type="ECO:0000313" key="3">
    <source>
        <dbReference type="Proteomes" id="UP000015453"/>
    </source>
</evidence>